<feature type="non-terminal residue" evidence="3">
    <location>
        <position position="538"/>
    </location>
</feature>
<dbReference type="Pfam" id="PF00990">
    <property type="entry name" value="GGDEF"/>
    <property type="match status" value="1"/>
</dbReference>
<dbReference type="InterPro" id="IPR043128">
    <property type="entry name" value="Rev_trsase/Diguanyl_cyclase"/>
</dbReference>
<dbReference type="SMART" id="SM00267">
    <property type="entry name" value="GGDEF"/>
    <property type="match status" value="1"/>
</dbReference>
<protein>
    <submittedName>
        <fullName evidence="3">9081_t:CDS:1</fullName>
    </submittedName>
</protein>
<dbReference type="Proteomes" id="UP000789759">
    <property type="component" value="Unassembled WGS sequence"/>
</dbReference>
<accession>A0A9N9EJU4</accession>
<dbReference type="Pfam" id="PF02995">
    <property type="entry name" value="DUF229"/>
    <property type="match status" value="1"/>
</dbReference>
<dbReference type="SUPFAM" id="SSF56112">
    <property type="entry name" value="Protein kinase-like (PK-like)"/>
    <property type="match status" value="1"/>
</dbReference>
<feature type="domain" description="GGDEF" evidence="2">
    <location>
        <begin position="410"/>
        <end position="538"/>
    </location>
</feature>
<dbReference type="SUPFAM" id="SSF49879">
    <property type="entry name" value="SMAD/FHA domain"/>
    <property type="match status" value="1"/>
</dbReference>
<dbReference type="InterPro" id="IPR004245">
    <property type="entry name" value="DUF229"/>
</dbReference>
<dbReference type="OrthoDB" id="2446159at2759"/>
<dbReference type="AlphaFoldDB" id="A0A9N9EJU4"/>
<dbReference type="InterPro" id="IPR029787">
    <property type="entry name" value="Nucleotide_cyclase"/>
</dbReference>
<dbReference type="SUPFAM" id="SSF55073">
    <property type="entry name" value="Nucleotide cyclase"/>
    <property type="match status" value="1"/>
</dbReference>
<organism evidence="3 4">
    <name type="scientific">Cetraspora pellucida</name>
    <dbReference type="NCBI Taxonomy" id="1433469"/>
    <lineage>
        <taxon>Eukaryota</taxon>
        <taxon>Fungi</taxon>
        <taxon>Fungi incertae sedis</taxon>
        <taxon>Mucoromycota</taxon>
        <taxon>Glomeromycotina</taxon>
        <taxon>Glomeromycetes</taxon>
        <taxon>Diversisporales</taxon>
        <taxon>Gigasporaceae</taxon>
        <taxon>Cetraspora</taxon>
    </lineage>
</organism>
<comment type="caution">
    <text evidence="3">The sequence shown here is derived from an EMBL/GenBank/DDBJ whole genome shotgun (WGS) entry which is preliminary data.</text>
</comment>
<comment type="subcellular location">
    <subcellularLocation>
        <location evidence="1">Membrane</location>
        <topology evidence="1">Single-pass membrane protein</topology>
    </subcellularLocation>
</comment>
<gene>
    <name evidence="3" type="ORF">CPELLU_LOCUS10826</name>
</gene>
<dbReference type="EMBL" id="CAJVQA010009157">
    <property type="protein sequence ID" value="CAG8681701.1"/>
    <property type="molecule type" value="Genomic_DNA"/>
</dbReference>
<evidence type="ECO:0000256" key="1">
    <source>
        <dbReference type="ARBA" id="ARBA00004167"/>
    </source>
</evidence>
<dbReference type="GO" id="GO:0052621">
    <property type="term" value="F:diguanylate cyclase activity"/>
    <property type="evidence" value="ECO:0007669"/>
    <property type="project" value="TreeGrafter"/>
</dbReference>
<sequence>MDKNRTCGSINIPLDFCPCLEYEDLNYGDKEQMKKIDNIISLGVTKINDMLTEYNFNSVCHTFAFKPSREDSKNITVSFKNGFISSANEVYTITVKVNGYDRDALLTFHAIYDWVDITQGLNLDICQPRLKGKVARLPQCGLTYFHFWFEGAYLVNNYSKKFNFNEFEGLETISDGSSEVKLAYMSTEKKHVVLKFLKEYKQDAYYKKFNKEIANLKKILPNDYVIKFLGVTKGGRETPINFTPIDYKELYCDLWNSNPEKRPSISEAVNRLNDIEFECVYQDSDYITEVFLKDWIRVTSKSAACLEVIKGSALNLYIFLPPGEISVGRSSSNDVIIKDQEIFVNDKRLGFLASHLLVRDDVISMGRSKFQYLPAGEYKSRMDEPLSIYNKTYFLKKLEGEFKNAKENKCDLSLLFLDLDDFKSINEQNNHIVGDYALKELANLIRNNHIRSEDIFARYGGDEFTVLLKGTNIESASKIAEEIRGSVDAHSFAYNKIKLSITLSIGVSEMDLSVETCDKLLLHADKASKKAKEYGRNR</sequence>
<evidence type="ECO:0000259" key="2">
    <source>
        <dbReference type="PROSITE" id="PS50887"/>
    </source>
</evidence>
<dbReference type="NCBIfam" id="TIGR00254">
    <property type="entry name" value="GGDEF"/>
    <property type="match status" value="1"/>
</dbReference>
<dbReference type="PANTHER" id="PTHR45138:SF9">
    <property type="entry name" value="DIGUANYLATE CYCLASE DGCM-RELATED"/>
    <property type="match status" value="1"/>
</dbReference>
<dbReference type="InterPro" id="IPR011009">
    <property type="entry name" value="Kinase-like_dom_sf"/>
</dbReference>
<keyword evidence="4" id="KW-1185">Reference proteome</keyword>
<dbReference type="InterPro" id="IPR008984">
    <property type="entry name" value="SMAD_FHA_dom_sf"/>
</dbReference>
<dbReference type="InterPro" id="IPR050469">
    <property type="entry name" value="Diguanylate_Cyclase"/>
</dbReference>
<name>A0A9N9EJU4_9GLOM</name>
<dbReference type="CDD" id="cd01949">
    <property type="entry name" value="GGDEF"/>
    <property type="match status" value="1"/>
</dbReference>
<evidence type="ECO:0000313" key="4">
    <source>
        <dbReference type="Proteomes" id="UP000789759"/>
    </source>
</evidence>
<reference evidence="3" key="1">
    <citation type="submission" date="2021-06" db="EMBL/GenBank/DDBJ databases">
        <authorList>
            <person name="Kallberg Y."/>
            <person name="Tangrot J."/>
            <person name="Rosling A."/>
        </authorList>
    </citation>
    <scope>NUCLEOTIDE SEQUENCE</scope>
    <source>
        <strain evidence="3">FL966</strain>
    </source>
</reference>
<dbReference type="CDD" id="cd00060">
    <property type="entry name" value="FHA"/>
    <property type="match status" value="1"/>
</dbReference>
<evidence type="ECO:0000313" key="3">
    <source>
        <dbReference type="EMBL" id="CAG8681701.1"/>
    </source>
</evidence>
<dbReference type="Gene3D" id="3.30.200.20">
    <property type="entry name" value="Phosphorylase Kinase, domain 1"/>
    <property type="match status" value="1"/>
</dbReference>
<dbReference type="PROSITE" id="PS50887">
    <property type="entry name" value="GGDEF"/>
    <property type="match status" value="1"/>
</dbReference>
<proteinExistence type="predicted"/>
<dbReference type="PANTHER" id="PTHR45138">
    <property type="entry name" value="REGULATORY COMPONENTS OF SENSORY TRANSDUCTION SYSTEM"/>
    <property type="match status" value="1"/>
</dbReference>
<dbReference type="InterPro" id="IPR000160">
    <property type="entry name" value="GGDEF_dom"/>
</dbReference>
<dbReference type="GO" id="GO:0016020">
    <property type="term" value="C:membrane"/>
    <property type="evidence" value="ECO:0007669"/>
    <property type="project" value="UniProtKB-SubCell"/>
</dbReference>
<dbReference type="Gene3D" id="3.30.70.270">
    <property type="match status" value="1"/>
</dbReference>